<evidence type="ECO:0000313" key="3">
    <source>
        <dbReference type="Proteomes" id="UP001634007"/>
    </source>
</evidence>
<gene>
    <name evidence="2" type="ORF">ACJRO7_004104</name>
</gene>
<accession>A0ABD3IW95</accession>
<dbReference type="Proteomes" id="UP001634007">
    <property type="component" value="Unassembled WGS sequence"/>
</dbReference>
<comment type="caution">
    <text evidence="2">The sequence shown here is derived from an EMBL/GenBank/DDBJ whole genome shotgun (WGS) entry which is preliminary data.</text>
</comment>
<organism evidence="2 3">
    <name type="scientific">Eucalyptus globulus</name>
    <name type="common">Tasmanian blue gum</name>
    <dbReference type="NCBI Taxonomy" id="34317"/>
    <lineage>
        <taxon>Eukaryota</taxon>
        <taxon>Viridiplantae</taxon>
        <taxon>Streptophyta</taxon>
        <taxon>Embryophyta</taxon>
        <taxon>Tracheophyta</taxon>
        <taxon>Spermatophyta</taxon>
        <taxon>Magnoliopsida</taxon>
        <taxon>eudicotyledons</taxon>
        <taxon>Gunneridae</taxon>
        <taxon>Pentapetalae</taxon>
        <taxon>rosids</taxon>
        <taxon>malvids</taxon>
        <taxon>Myrtales</taxon>
        <taxon>Myrtaceae</taxon>
        <taxon>Myrtoideae</taxon>
        <taxon>Eucalypteae</taxon>
        <taxon>Eucalyptus</taxon>
    </lineage>
</organism>
<feature type="region of interest" description="Disordered" evidence="1">
    <location>
        <begin position="71"/>
        <end position="106"/>
    </location>
</feature>
<sequence length="123" mass="14328">MSKDQYEAKFPELAKYAPRLVEDPVDRARRFRDGLKPELKDKLVLFNLKNFNEMYERAHMIEKNMIERATASGSRFAPNQDNRPFGKGLMMGRRNPIPPNRKNYMGKPTPNAMGVCWVCGRKH</sequence>
<dbReference type="EMBL" id="JBJKBG010000010">
    <property type="protein sequence ID" value="KAL3719101.1"/>
    <property type="molecule type" value="Genomic_DNA"/>
</dbReference>
<proteinExistence type="predicted"/>
<feature type="compositionally biased region" description="Polar residues" evidence="1">
    <location>
        <begin position="71"/>
        <end position="82"/>
    </location>
</feature>
<evidence type="ECO:0000256" key="1">
    <source>
        <dbReference type="SAM" id="MobiDB-lite"/>
    </source>
</evidence>
<dbReference type="AlphaFoldDB" id="A0ABD3IW95"/>
<protein>
    <submittedName>
        <fullName evidence="2">Uncharacterized protein</fullName>
    </submittedName>
</protein>
<reference evidence="2 3" key="1">
    <citation type="submission" date="2024-11" db="EMBL/GenBank/DDBJ databases">
        <title>Chromosome-level genome assembly of Eucalyptus globulus Labill. provides insights into its genome evolution.</title>
        <authorList>
            <person name="Li X."/>
        </authorList>
    </citation>
    <scope>NUCLEOTIDE SEQUENCE [LARGE SCALE GENOMIC DNA]</scope>
    <source>
        <strain evidence="2">CL2024</strain>
        <tissue evidence="2">Fresh tender leaves</tissue>
    </source>
</reference>
<name>A0ABD3IW95_EUCGL</name>
<evidence type="ECO:0000313" key="2">
    <source>
        <dbReference type="EMBL" id="KAL3719101.1"/>
    </source>
</evidence>
<keyword evidence="3" id="KW-1185">Reference proteome</keyword>